<protein>
    <recommendedName>
        <fullName evidence="1">Reverse transcriptase domain-containing protein</fullName>
    </recommendedName>
</protein>
<gene>
    <name evidence="2" type="ORF">SLEP1_g42756</name>
</gene>
<name>A0AAV5LBA7_9ROSI</name>
<dbReference type="EMBL" id="BPVZ01000105">
    <property type="protein sequence ID" value="GKV34379.1"/>
    <property type="molecule type" value="Genomic_DNA"/>
</dbReference>
<dbReference type="CDD" id="cd01650">
    <property type="entry name" value="RT_nLTR_like"/>
    <property type="match status" value="1"/>
</dbReference>
<sequence length="335" mass="36905">MWPILKKEICEFVVEFHSNGKWVRGSNAAFIVLIPKKDNPTSLADYQPISLIGCMYKVISKLLAYRMNKVMDSIISPTQSTFIKGRQIADGIVITNELILDARKRRKSIAIFKVDFEKAYDNVNWNFLNSMLRKMGFCPKWCSWIKGCLSSTSILVLVNGSPIEEFQMSKGLSQGDPLAPFLFLVVAEALNGLIGKAIKEGLFKGVTIGLRGMEITHLQFADDTILFCEASRENIWGIKRKHMGHQEKTYGPSSVSSGVLSLFRNPEILPPIGKSGFAATTSSSPLAAPALWGFRELPLALPPASSPCSSGSLHANSVVVGLNPFYTKVSMIDLK</sequence>
<evidence type="ECO:0000313" key="3">
    <source>
        <dbReference type="Proteomes" id="UP001054252"/>
    </source>
</evidence>
<dbReference type="AlphaFoldDB" id="A0AAV5LBA7"/>
<dbReference type="PANTHER" id="PTHR46890">
    <property type="entry name" value="NON-LTR RETROLELEMENT REVERSE TRANSCRIPTASE-LIKE PROTEIN-RELATED"/>
    <property type="match status" value="1"/>
</dbReference>
<organism evidence="2 3">
    <name type="scientific">Rubroshorea leprosula</name>
    <dbReference type="NCBI Taxonomy" id="152421"/>
    <lineage>
        <taxon>Eukaryota</taxon>
        <taxon>Viridiplantae</taxon>
        <taxon>Streptophyta</taxon>
        <taxon>Embryophyta</taxon>
        <taxon>Tracheophyta</taxon>
        <taxon>Spermatophyta</taxon>
        <taxon>Magnoliopsida</taxon>
        <taxon>eudicotyledons</taxon>
        <taxon>Gunneridae</taxon>
        <taxon>Pentapetalae</taxon>
        <taxon>rosids</taxon>
        <taxon>malvids</taxon>
        <taxon>Malvales</taxon>
        <taxon>Dipterocarpaceae</taxon>
        <taxon>Rubroshorea</taxon>
    </lineage>
</organism>
<accession>A0AAV5LBA7</accession>
<dbReference type="Pfam" id="PF00078">
    <property type="entry name" value="RVT_1"/>
    <property type="match status" value="1"/>
</dbReference>
<keyword evidence="3" id="KW-1185">Reference proteome</keyword>
<proteinExistence type="predicted"/>
<reference evidence="2 3" key="1">
    <citation type="journal article" date="2021" name="Commun. Biol.">
        <title>The genome of Shorea leprosula (Dipterocarpaceae) highlights the ecological relevance of drought in aseasonal tropical rainforests.</title>
        <authorList>
            <person name="Ng K.K.S."/>
            <person name="Kobayashi M.J."/>
            <person name="Fawcett J.A."/>
            <person name="Hatakeyama M."/>
            <person name="Paape T."/>
            <person name="Ng C.H."/>
            <person name="Ang C.C."/>
            <person name="Tnah L.H."/>
            <person name="Lee C.T."/>
            <person name="Nishiyama T."/>
            <person name="Sese J."/>
            <person name="O'Brien M.J."/>
            <person name="Copetti D."/>
            <person name="Mohd Noor M.I."/>
            <person name="Ong R.C."/>
            <person name="Putra M."/>
            <person name="Sireger I.Z."/>
            <person name="Indrioko S."/>
            <person name="Kosugi Y."/>
            <person name="Izuno A."/>
            <person name="Isagi Y."/>
            <person name="Lee S.L."/>
            <person name="Shimizu K.K."/>
        </authorList>
    </citation>
    <scope>NUCLEOTIDE SEQUENCE [LARGE SCALE GENOMIC DNA]</scope>
    <source>
        <strain evidence="2">214</strain>
    </source>
</reference>
<comment type="caution">
    <text evidence="2">The sequence shown here is derived from an EMBL/GenBank/DDBJ whole genome shotgun (WGS) entry which is preliminary data.</text>
</comment>
<dbReference type="InterPro" id="IPR052343">
    <property type="entry name" value="Retrotransposon-Effector_Assoc"/>
</dbReference>
<dbReference type="PANTHER" id="PTHR46890:SF50">
    <property type="entry name" value="RNA-DIRECTED DNA POLYMERASE, EUKARYOTA, REVERSE TRANSCRIPTASE ZINC-BINDING DOMAIN PROTEIN-RELATED"/>
    <property type="match status" value="1"/>
</dbReference>
<evidence type="ECO:0000259" key="1">
    <source>
        <dbReference type="PROSITE" id="PS50878"/>
    </source>
</evidence>
<dbReference type="PROSITE" id="PS50878">
    <property type="entry name" value="RT_POL"/>
    <property type="match status" value="1"/>
</dbReference>
<dbReference type="InterPro" id="IPR000477">
    <property type="entry name" value="RT_dom"/>
</dbReference>
<feature type="domain" description="Reverse transcriptase" evidence="1">
    <location>
        <begin position="15"/>
        <end position="279"/>
    </location>
</feature>
<evidence type="ECO:0000313" key="2">
    <source>
        <dbReference type="EMBL" id="GKV34379.1"/>
    </source>
</evidence>
<dbReference type="Proteomes" id="UP001054252">
    <property type="component" value="Unassembled WGS sequence"/>
</dbReference>